<evidence type="ECO:0000256" key="1">
    <source>
        <dbReference type="SAM" id="SignalP"/>
    </source>
</evidence>
<feature type="signal peptide" evidence="1">
    <location>
        <begin position="1"/>
        <end position="21"/>
    </location>
</feature>
<dbReference type="InterPro" id="IPR011050">
    <property type="entry name" value="Pectin_lyase_fold/virulence"/>
</dbReference>
<protein>
    <submittedName>
        <fullName evidence="2">Polysaccharide-degrading enzyme</fullName>
    </submittedName>
</protein>
<comment type="caution">
    <text evidence="2">The sequence shown here is derived from an EMBL/GenBank/DDBJ whole genome shotgun (WGS) entry which is preliminary data.</text>
</comment>
<keyword evidence="1" id="KW-0732">Signal</keyword>
<accession>A0ABW0KUD0</accession>
<dbReference type="EMBL" id="JBHSMQ010000008">
    <property type="protein sequence ID" value="MFC5457098.1"/>
    <property type="molecule type" value="Genomic_DNA"/>
</dbReference>
<evidence type="ECO:0000313" key="2">
    <source>
        <dbReference type="EMBL" id="MFC5457098.1"/>
    </source>
</evidence>
<dbReference type="InterPro" id="IPR012334">
    <property type="entry name" value="Pectin_lyas_fold"/>
</dbReference>
<feature type="chain" id="PRO_5046360260" evidence="1">
    <location>
        <begin position="22"/>
        <end position="455"/>
    </location>
</feature>
<proteinExistence type="predicted"/>
<dbReference type="RefSeq" id="WP_377170035.1">
    <property type="nucleotide sequence ID" value="NZ_JBHSMQ010000008.1"/>
</dbReference>
<dbReference type="Gene3D" id="2.160.20.10">
    <property type="entry name" value="Single-stranded right-handed beta-helix, Pectin lyase-like"/>
    <property type="match status" value="1"/>
</dbReference>
<dbReference type="SUPFAM" id="SSF51126">
    <property type="entry name" value="Pectin lyase-like"/>
    <property type="match status" value="1"/>
</dbReference>
<gene>
    <name evidence="2" type="ORF">ACFQDI_19680</name>
</gene>
<keyword evidence="3" id="KW-1185">Reference proteome</keyword>
<dbReference type="Proteomes" id="UP001596052">
    <property type="component" value="Unassembled WGS sequence"/>
</dbReference>
<name>A0ABW0KUD0_9BACT</name>
<sequence>MNCRVILCTITSLLAASLAHTAVYEVGPSQPLPDIGSVPWEKLAAGDTVRIHWREQPYREKWVLSCRGTAEKPVTVSGVPGPAGQLPVIDGEDATTRPQLKYWGQERSVVKIGGASVPDESAPSHIVLENLDIRGGLDPRTFIGRRGAVRYRKDAASLHVEIVDHLTLRNLALHGSGNGLVISASSKSVIVERCHFYDNGNPGSVTEHNAYTECDGLVFEGCHFGPLRAGCSGNNLKDRSAGLVVRYCWIEGGNRQLDLVDATGNPALNASPAYRQTHVHGNVLIEREGDGNNQFVHYGGDSGSTPGYRKGTLHFYHNTVVSTSLHAVVLFRLSSPEETVECHGNILHTTASGKRLSLMSTQGLLRLGKNWLTQGWVPSVDDFSGKIETLAPSLVGTAPGFVSLQDQDFSLAPGSPCLGAASELPAGLTPMLRRYVRHQQVQDLPAQAPQNLGAQ</sequence>
<reference evidence="3" key="1">
    <citation type="journal article" date="2019" name="Int. J. Syst. Evol. Microbiol.">
        <title>The Global Catalogue of Microorganisms (GCM) 10K type strain sequencing project: providing services to taxonomists for standard genome sequencing and annotation.</title>
        <authorList>
            <consortium name="The Broad Institute Genomics Platform"/>
            <consortium name="The Broad Institute Genome Sequencing Center for Infectious Disease"/>
            <person name="Wu L."/>
            <person name="Ma J."/>
        </authorList>
    </citation>
    <scope>NUCLEOTIDE SEQUENCE [LARGE SCALE GENOMIC DNA]</scope>
    <source>
        <strain evidence="3">CGMCC 4.1469</strain>
    </source>
</reference>
<organism evidence="2 3">
    <name type="scientific">Prosthecobacter fluviatilis</name>
    <dbReference type="NCBI Taxonomy" id="445931"/>
    <lineage>
        <taxon>Bacteria</taxon>
        <taxon>Pseudomonadati</taxon>
        <taxon>Verrucomicrobiota</taxon>
        <taxon>Verrucomicrobiia</taxon>
        <taxon>Verrucomicrobiales</taxon>
        <taxon>Verrucomicrobiaceae</taxon>
        <taxon>Prosthecobacter</taxon>
    </lineage>
</organism>
<evidence type="ECO:0000313" key="3">
    <source>
        <dbReference type="Proteomes" id="UP001596052"/>
    </source>
</evidence>